<evidence type="ECO:0000256" key="1">
    <source>
        <dbReference type="SAM" id="Phobius"/>
    </source>
</evidence>
<evidence type="ECO:0000313" key="3">
    <source>
        <dbReference type="Proteomes" id="UP000217257"/>
    </source>
</evidence>
<dbReference type="RefSeq" id="WP_095989696.1">
    <property type="nucleotide sequence ID" value="NZ_CP022098.1"/>
</dbReference>
<keyword evidence="1" id="KW-0812">Transmembrane</keyword>
<dbReference type="EMBL" id="CP022098">
    <property type="protein sequence ID" value="ATB42088.1"/>
    <property type="molecule type" value="Genomic_DNA"/>
</dbReference>
<feature type="transmembrane region" description="Helical" evidence="1">
    <location>
        <begin position="165"/>
        <end position="184"/>
    </location>
</feature>
<feature type="transmembrane region" description="Helical" evidence="1">
    <location>
        <begin position="191"/>
        <end position="213"/>
    </location>
</feature>
<sequence length="220" mass="22876">MMAPSLDTLLSREVAGNEAARARALGAVRAELARPMPVRGWRTQAARLLGVSVGLMAAVAGVLWALGRTSGEVLWAHAPVLALLWTISAVCARAALAPRRLALQRVGLGLALVGAAALVLARDSGHESSTFPEWICTLSQFGMGLVPGVVALAALRGAAFHPRRALLGGLSVGTAGAFVGELACAQGRHHVLLYHLSAWALVSVTTLVVSRFLTPRSFAP</sequence>
<feature type="transmembrane region" description="Helical" evidence="1">
    <location>
        <begin position="45"/>
        <end position="66"/>
    </location>
</feature>
<dbReference type="KEGG" id="cfus:CYFUS_007565"/>
<evidence type="ECO:0000313" key="2">
    <source>
        <dbReference type="EMBL" id="ATB42088.1"/>
    </source>
</evidence>
<organism evidence="2 3">
    <name type="scientific">Cystobacter fuscus</name>
    <dbReference type="NCBI Taxonomy" id="43"/>
    <lineage>
        <taxon>Bacteria</taxon>
        <taxon>Pseudomonadati</taxon>
        <taxon>Myxococcota</taxon>
        <taxon>Myxococcia</taxon>
        <taxon>Myxococcales</taxon>
        <taxon>Cystobacterineae</taxon>
        <taxon>Archangiaceae</taxon>
        <taxon>Cystobacter</taxon>
    </lineage>
</organism>
<name>A0A250JES6_9BACT</name>
<protein>
    <submittedName>
        <fullName evidence="2">Carotenogenesis protein CarR</fullName>
    </submittedName>
</protein>
<proteinExistence type="predicted"/>
<gene>
    <name evidence="2" type="ORF">CYFUS_007565</name>
</gene>
<feature type="transmembrane region" description="Helical" evidence="1">
    <location>
        <begin position="141"/>
        <end position="159"/>
    </location>
</feature>
<accession>A0A250JES6</accession>
<feature type="transmembrane region" description="Helical" evidence="1">
    <location>
        <begin position="73"/>
        <end position="96"/>
    </location>
</feature>
<keyword evidence="1" id="KW-1133">Transmembrane helix</keyword>
<reference evidence="2 3" key="1">
    <citation type="submission" date="2017-06" db="EMBL/GenBank/DDBJ databases">
        <title>Sequencing and comparative analysis of myxobacterial genomes.</title>
        <authorList>
            <person name="Rupp O."/>
            <person name="Goesmann A."/>
            <person name="Sogaard-Andersen L."/>
        </authorList>
    </citation>
    <scope>NUCLEOTIDE SEQUENCE [LARGE SCALE GENOMIC DNA]</scope>
    <source>
        <strain evidence="2 3">DSM 52655</strain>
    </source>
</reference>
<dbReference type="AlphaFoldDB" id="A0A250JES6"/>
<feature type="transmembrane region" description="Helical" evidence="1">
    <location>
        <begin position="102"/>
        <end position="121"/>
    </location>
</feature>
<dbReference type="Proteomes" id="UP000217257">
    <property type="component" value="Chromosome"/>
</dbReference>
<keyword evidence="1" id="KW-0472">Membrane</keyword>